<dbReference type="PANTHER" id="PTHR41373:SF1">
    <property type="entry name" value="PHOSPHATIDYLGLYCEROL LYSYLTRANSFERASE C-TERMINAL DOMAIN-CONTAINING PROTEIN"/>
    <property type="match status" value="1"/>
</dbReference>
<dbReference type="InterPro" id="IPR016181">
    <property type="entry name" value="Acyl_CoA_acyltransferase"/>
</dbReference>
<dbReference type="PANTHER" id="PTHR41373">
    <property type="entry name" value="DUF2156 DOMAIN-CONTAINING PROTEIN"/>
    <property type="match status" value="1"/>
</dbReference>
<organism evidence="2 3">
    <name type="scientific">Helicobacter canis</name>
    <dbReference type="NCBI Taxonomy" id="29419"/>
    <lineage>
        <taxon>Bacteria</taxon>
        <taxon>Pseudomonadati</taxon>
        <taxon>Campylobacterota</taxon>
        <taxon>Epsilonproteobacteria</taxon>
        <taxon>Campylobacterales</taxon>
        <taxon>Helicobacteraceae</taxon>
        <taxon>Helicobacter</taxon>
    </lineage>
</organism>
<dbReference type="Gene3D" id="3.40.630.30">
    <property type="match status" value="1"/>
</dbReference>
<evidence type="ECO:0000259" key="1">
    <source>
        <dbReference type="Pfam" id="PF09924"/>
    </source>
</evidence>
<dbReference type="InterPro" id="IPR024320">
    <property type="entry name" value="LPG_synthase_C"/>
</dbReference>
<comment type="caution">
    <text evidence="2">The sequence shown here is derived from an EMBL/GenBank/DDBJ whole genome shotgun (WGS) entry which is preliminary data.</text>
</comment>
<sequence>MPLSFKPIALESRSEILGFLQNDHFSIADISFGNLYIWKHAREISYAICGGSLLIQTRQTHKEGQTPYFFFPIAGDESSKLEALSALESYAQANGYPLHFERVEARNLPLLKLAFPTISIEPTPDHFDYVYSVEELLHLSGRKFHKKKNHLNNFLQRYEWELEPITQANAKELAKVARIWLDSNPAKSDDLELEYLGICAALESFGELGLQGIAVRAREKITLGSNNIDPALLDSSSLPIIAFSFGEAINDEMAVIHIEKAAPNIIGAYQIINQQLLARCFSSLRYANREEDLGIAGLRQAKRGYNPVFMVEKFRAIL</sequence>
<evidence type="ECO:0000313" key="3">
    <source>
        <dbReference type="Proteomes" id="UP000323707"/>
    </source>
</evidence>
<dbReference type="RefSeq" id="WP_150337772.1">
    <property type="nucleotide sequence ID" value="NZ_JAERIX010000027.1"/>
</dbReference>
<feature type="domain" description="Phosphatidylglycerol lysyltransferase C-terminal" evidence="1">
    <location>
        <begin position="30"/>
        <end position="316"/>
    </location>
</feature>
<protein>
    <submittedName>
        <fullName evidence="2">DUF2156 domain-containing protein</fullName>
    </submittedName>
</protein>
<dbReference type="Proteomes" id="UP000323707">
    <property type="component" value="Unassembled WGS sequence"/>
</dbReference>
<name>A0A5M9QIQ3_9HELI</name>
<dbReference type="EMBL" id="VXKE01000021">
    <property type="protein sequence ID" value="KAA8707757.1"/>
    <property type="molecule type" value="Genomic_DNA"/>
</dbReference>
<accession>A0A5M9QIQ3</accession>
<reference evidence="2 3" key="1">
    <citation type="submission" date="2019-09" db="EMBL/GenBank/DDBJ databases">
        <title>Draft genome sequence of various Type strains from the CCUG.</title>
        <authorList>
            <person name="Pineiro-Iglesias B."/>
            <person name="Tunovic T."/>
            <person name="Unosson C."/>
            <person name="Inganas E."/>
            <person name="Ohlen M."/>
            <person name="Cardew S."/>
            <person name="Jensie-Markopoulos S."/>
            <person name="Salva-Serra F."/>
            <person name="Jaen-Luchoro D."/>
            <person name="Karlsson R."/>
            <person name="Svensson-Stadler L."/>
            <person name="Chun J."/>
            <person name="Moore E."/>
        </authorList>
    </citation>
    <scope>NUCLEOTIDE SEQUENCE [LARGE SCALE GENOMIC DNA]</scope>
    <source>
        <strain evidence="2 3">CCUG 32756T</strain>
    </source>
</reference>
<dbReference type="AlphaFoldDB" id="A0A5M9QIQ3"/>
<dbReference type="SUPFAM" id="SSF55729">
    <property type="entry name" value="Acyl-CoA N-acyltransferases (Nat)"/>
    <property type="match status" value="2"/>
</dbReference>
<proteinExistence type="predicted"/>
<dbReference type="InterPro" id="IPR016732">
    <property type="entry name" value="UCP018688"/>
</dbReference>
<evidence type="ECO:0000313" key="2">
    <source>
        <dbReference type="EMBL" id="KAA8707757.1"/>
    </source>
</evidence>
<gene>
    <name evidence="2" type="ORF">F4V45_07770</name>
</gene>
<dbReference type="PIRSF" id="PIRSF018688">
    <property type="entry name" value="UCP018688"/>
    <property type="match status" value="1"/>
</dbReference>
<dbReference type="Pfam" id="PF09924">
    <property type="entry name" value="LPG_synthase_C"/>
    <property type="match status" value="1"/>
</dbReference>